<dbReference type="CDD" id="cd02440">
    <property type="entry name" value="AdoMet_MTases"/>
    <property type="match status" value="1"/>
</dbReference>
<dbReference type="GO" id="GO:0032259">
    <property type="term" value="P:methylation"/>
    <property type="evidence" value="ECO:0007669"/>
    <property type="project" value="UniProtKB-KW"/>
</dbReference>
<protein>
    <recommendedName>
        <fullName evidence="5">ETFB lysine methyltransferase</fullName>
    </recommendedName>
    <alternativeName>
        <fullName evidence="4">Protein N-lysine methyltransferase METTL20</fullName>
    </alternativeName>
</protein>
<dbReference type="Proteomes" id="UP000236161">
    <property type="component" value="Unassembled WGS sequence"/>
</dbReference>
<keyword evidence="7" id="KW-1185">Reference proteome</keyword>
<dbReference type="InterPro" id="IPR050078">
    <property type="entry name" value="Ribosomal_L11_MeTrfase_PrmA"/>
</dbReference>
<dbReference type="PANTHER" id="PTHR43648:SF1">
    <property type="entry name" value="ELECTRON TRANSFER FLAVOPROTEIN BETA SUBUNIT LYSINE METHYLTRANSFERASE"/>
    <property type="match status" value="1"/>
</dbReference>
<dbReference type="InterPro" id="IPR029063">
    <property type="entry name" value="SAM-dependent_MTases_sf"/>
</dbReference>
<keyword evidence="2" id="KW-0808">Transferase</keyword>
<accession>A0A2I0AAK0</accession>
<proteinExistence type="inferred from homology"/>
<evidence type="ECO:0000313" key="6">
    <source>
        <dbReference type="EMBL" id="PKA52579.1"/>
    </source>
</evidence>
<evidence type="ECO:0000256" key="4">
    <source>
        <dbReference type="ARBA" id="ARBA00041867"/>
    </source>
</evidence>
<dbReference type="EMBL" id="KZ452001">
    <property type="protein sequence ID" value="PKA52579.1"/>
    <property type="molecule type" value="Genomic_DNA"/>
</dbReference>
<dbReference type="PANTHER" id="PTHR43648">
    <property type="entry name" value="ELECTRON TRANSFER FLAVOPROTEIN BETA SUBUNIT LYSINE METHYLTRANSFERASE"/>
    <property type="match status" value="1"/>
</dbReference>
<evidence type="ECO:0000256" key="2">
    <source>
        <dbReference type="ARBA" id="ARBA00022679"/>
    </source>
</evidence>
<dbReference type="STRING" id="1088818.A0A2I0AAK0"/>
<evidence type="ECO:0000313" key="7">
    <source>
        <dbReference type="Proteomes" id="UP000236161"/>
    </source>
</evidence>
<dbReference type="GO" id="GO:0016279">
    <property type="term" value="F:protein-lysine N-methyltransferase activity"/>
    <property type="evidence" value="ECO:0007669"/>
    <property type="project" value="TreeGrafter"/>
</dbReference>
<dbReference type="SUPFAM" id="SSF53335">
    <property type="entry name" value="S-adenosyl-L-methionine-dependent methyltransferases"/>
    <property type="match status" value="1"/>
</dbReference>
<dbReference type="GO" id="GO:0005739">
    <property type="term" value="C:mitochondrion"/>
    <property type="evidence" value="ECO:0007669"/>
    <property type="project" value="TreeGrafter"/>
</dbReference>
<keyword evidence="1" id="KW-0489">Methyltransferase</keyword>
<name>A0A2I0AAK0_9ASPA</name>
<dbReference type="Gene3D" id="3.40.50.150">
    <property type="entry name" value="Vaccinia Virus protein VP39"/>
    <property type="match status" value="1"/>
</dbReference>
<sequence length="359" mass="39763">MLQTNERLRDRPDGEGFHFPAGAIEMLGRLRLLRRFCCGDISTAGYVMPFTCQLPMRSLSSPSRPPRRDYRGQVVTSRLSFQLQRKKRREKGFCRRAAEMDDGQIFWPHSSVRIRCSKDVTDTLSEALLCFGASSVSMDDKSSSDNPSEETFVPIEIKNGLWIVPKWRCAPVQDATNIILNPGLAFGTGEHPTTKLCLLLLHGMIKGGEKFLDYGTGSGVLGIAALKMGAELSIGIDVDPQAVTAARQNCALNEIRSDKMRVYLVSQSHNSSNNELSFEKEKFDIVIANILLNPLLDLAHDIVSFGKPGAVIAVSGIISEQIQQIKECYSVYLENILVAEMDGWACVHGIKMKSLIHVC</sequence>
<evidence type="ECO:0000256" key="5">
    <source>
        <dbReference type="ARBA" id="ARBA00042266"/>
    </source>
</evidence>
<comment type="similarity">
    <text evidence="3">Belongs to the methyltransferase superfamily. ETFBKMT family.</text>
</comment>
<gene>
    <name evidence="6" type="ORF">AXF42_Ash001560</name>
</gene>
<reference evidence="6 7" key="1">
    <citation type="journal article" date="2017" name="Nature">
        <title>The Apostasia genome and the evolution of orchids.</title>
        <authorList>
            <person name="Zhang G.Q."/>
            <person name="Liu K.W."/>
            <person name="Li Z."/>
            <person name="Lohaus R."/>
            <person name="Hsiao Y.Y."/>
            <person name="Niu S.C."/>
            <person name="Wang J.Y."/>
            <person name="Lin Y.C."/>
            <person name="Xu Q."/>
            <person name="Chen L.J."/>
            <person name="Yoshida K."/>
            <person name="Fujiwara S."/>
            <person name="Wang Z.W."/>
            <person name="Zhang Y.Q."/>
            <person name="Mitsuda N."/>
            <person name="Wang M."/>
            <person name="Liu G.H."/>
            <person name="Pecoraro L."/>
            <person name="Huang H.X."/>
            <person name="Xiao X.J."/>
            <person name="Lin M."/>
            <person name="Wu X.Y."/>
            <person name="Wu W.L."/>
            <person name="Chen Y.Y."/>
            <person name="Chang S.B."/>
            <person name="Sakamoto S."/>
            <person name="Ohme-Takagi M."/>
            <person name="Yagi M."/>
            <person name="Zeng S.J."/>
            <person name="Shen C.Y."/>
            <person name="Yeh C.M."/>
            <person name="Luo Y.B."/>
            <person name="Tsai W.C."/>
            <person name="Van de Peer Y."/>
            <person name="Liu Z.J."/>
        </authorList>
    </citation>
    <scope>NUCLEOTIDE SEQUENCE [LARGE SCALE GENOMIC DNA]</scope>
    <source>
        <strain evidence="7">cv. Shenzhen</strain>
        <tissue evidence="6">Stem</tissue>
    </source>
</reference>
<evidence type="ECO:0000256" key="3">
    <source>
        <dbReference type="ARBA" id="ARBA00037932"/>
    </source>
</evidence>
<evidence type="ECO:0000256" key="1">
    <source>
        <dbReference type="ARBA" id="ARBA00022603"/>
    </source>
</evidence>
<dbReference type="Pfam" id="PF06325">
    <property type="entry name" value="PrmA"/>
    <property type="match status" value="1"/>
</dbReference>
<organism evidence="6 7">
    <name type="scientific">Apostasia shenzhenica</name>
    <dbReference type="NCBI Taxonomy" id="1088818"/>
    <lineage>
        <taxon>Eukaryota</taxon>
        <taxon>Viridiplantae</taxon>
        <taxon>Streptophyta</taxon>
        <taxon>Embryophyta</taxon>
        <taxon>Tracheophyta</taxon>
        <taxon>Spermatophyta</taxon>
        <taxon>Magnoliopsida</taxon>
        <taxon>Liliopsida</taxon>
        <taxon>Asparagales</taxon>
        <taxon>Orchidaceae</taxon>
        <taxon>Apostasioideae</taxon>
        <taxon>Apostasia</taxon>
    </lineage>
</organism>
<dbReference type="OrthoDB" id="419617at2759"/>
<dbReference type="AlphaFoldDB" id="A0A2I0AAK0"/>